<comment type="caution">
    <text evidence="2">The sequence shown here is derived from an EMBL/GenBank/DDBJ whole genome shotgun (WGS) entry which is preliminary data.</text>
</comment>
<reference evidence="2" key="2">
    <citation type="submission" date="2020-09" db="EMBL/GenBank/DDBJ databases">
        <authorList>
            <person name="Sun Q."/>
            <person name="Zhou Y."/>
        </authorList>
    </citation>
    <scope>NUCLEOTIDE SEQUENCE</scope>
    <source>
        <strain evidence="2">CGMCC 1.15367</strain>
    </source>
</reference>
<feature type="region of interest" description="Disordered" evidence="1">
    <location>
        <begin position="186"/>
        <end position="213"/>
    </location>
</feature>
<sequence length="213" mass="23114">MTILLLGLIAARLAQGGIALLIVLAALVRRQWSRDEASTFPANVRTHGATESAVISVADSPHVVPRMDGSSTPRRPSYLPALSPDETRLAHSLAFVIRNRGGRHGPVAASHWRTLDAATLPLAVYLRDIDDRGLWPSLEREVSAYRLSGLRPVLAQDRTLGQERLVKLVQLAPRWKARGVALLAGDGGRDPDQPRLELVPGDDLDGNGGWRPT</sequence>
<dbReference type="Proteomes" id="UP000644699">
    <property type="component" value="Unassembled WGS sequence"/>
</dbReference>
<name>A0A917E6G5_9HYPH</name>
<proteinExistence type="predicted"/>
<protein>
    <submittedName>
        <fullName evidence="2">Uncharacterized protein</fullName>
    </submittedName>
</protein>
<accession>A0A917E6G5</accession>
<evidence type="ECO:0000313" key="2">
    <source>
        <dbReference type="EMBL" id="GGE09422.1"/>
    </source>
</evidence>
<dbReference type="EMBL" id="BMIQ01000004">
    <property type="protein sequence ID" value="GGE09422.1"/>
    <property type="molecule type" value="Genomic_DNA"/>
</dbReference>
<organism evidence="2 3">
    <name type="scientific">Aureimonas endophytica</name>
    <dbReference type="NCBI Taxonomy" id="2027858"/>
    <lineage>
        <taxon>Bacteria</taxon>
        <taxon>Pseudomonadati</taxon>
        <taxon>Pseudomonadota</taxon>
        <taxon>Alphaproteobacteria</taxon>
        <taxon>Hyphomicrobiales</taxon>
        <taxon>Aurantimonadaceae</taxon>
        <taxon>Aureimonas</taxon>
    </lineage>
</organism>
<reference evidence="2" key="1">
    <citation type="journal article" date="2014" name="Int. J. Syst. Evol. Microbiol.">
        <title>Complete genome sequence of Corynebacterium casei LMG S-19264T (=DSM 44701T), isolated from a smear-ripened cheese.</title>
        <authorList>
            <consortium name="US DOE Joint Genome Institute (JGI-PGF)"/>
            <person name="Walter F."/>
            <person name="Albersmeier A."/>
            <person name="Kalinowski J."/>
            <person name="Ruckert C."/>
        </authorList>
    </citation>
    <scope>NUCLEOTIDE SEQUENCE</scope>
    <source>
        <strain evidence="2">CGMCC 1.15367</strain>
    </source>
</reference>
<dbReference type="AlphaFoldDB" id="A0A917E6G5"/>
<evidence type="ECO:0000256" key="1">
    <source>
        <dbReference type="SAM" id="MobiDB-lite"/>
    </source>
</evidence>
<keyword evidence="3" id="KW-1185">Reference proteome</keyword>
<gene>
    <name evidence="2" type="ORF">GCM10011390_30630</name>
</gene>
<evidence type="ECO:0000313" key="3">
    <source>
        <dbReference type="Proteomes" id="UP000644699"/>
    </source>
</evidence>